<comment type="similarity">
    <text evidence="4">Belongs to the SIMIBI class G3E GTPase family. ZNG1 subfamily.</text>
</comment>
<dbReference type="SUPFAM" id="SSF52540">
    <property type="entry name" value="P-loop containing nucleoside triphosphate hydrolases"/>
    <property type="match status" value="1"/>
</dbReference>
<evidence type="ECO:0000313" key="8">
    <source>
        <dbReference type="EMBL" id="BCM82177.1"/>
    </source>
</evidence>
<dbReference type="GO" id="GO:0005737">
    <property type="term" value="C:cytoplasm"/>
    <property type="evidence" value="ECO:0007669"/>
    <property type="project" value="TreeGrafter"/>
</dbReference>
<organism evidence="8 9">
    <name type="scientific">Methylobacterium indicum</name>
    <dbReference type="NCBI Taxonomy" id="1775910"/>
    <lineage>
        <taxon>Bacteria</taxon>
        <taxon>Pseudomonadati</taxon>
        <taxon>Pseudomonadota</taxon>
        <taxon>Alphaproteobacteria</taxon>
        <taxon>Hyphomicrobiales</taxon>
        <taxon>Methylobacteriaceae</taxon>
        <taxon>Methylobacterium</taxon>
    </lineage>
</organism>
<dbReference type="AlphaFoldDB" id="A0A8H8WPY6"/>
<evidence type="ECO:0000256" key="4">
    <source>
        <dbReference type="ARBA" id="ARBA00034320"/>
    </source>
</evidence>
<dbReference type="CDD" id="cd03112">
    <property type="entry name" value="CobW-like"/>
    <property type="match status" value="1"/>
</dbReference>
<gene>
    <name evidence="8" type="ORF">mvi_06380</name>
</gene>
<evidence type="ECO:0000256" key="1">
    <source>
        <dbReference type="ARBA" id="ARBA00022741"/>
    </source>
</evidence>
<dbReference type="Pfam" id="PF02492">
    <property type="entry name" value="cobW"/>
    <property type="match status" value="1"/>
</dbReference>
<evidence type="ECO:0000256" key="3">
    <source>
        <dbReference type="ARBA" id="ARBA00023186"/>
    </source>
</evidence>
<dbReference type="Gene3D" id="3.30.1220.10">
    <property type="entry name" value="CobW-like, C-terminal domain"/>
    <property type="match status" value="1"/>
</dbReference>
<dbReference type="InterPro" id="IPR051316">
    <property type="entry name" value="Zinc-reg_GTPase_activator"/>
</dbReference>
<dbReference type="GO" id="GO:0016787">
    <property type="term" value="F:hydrolase activity"/>
    <property type="evidence" value="ECO:0007669"/>
    <property type="project" value="UniProtKB-KW"/>
</dbReference>
<accession>A0A8H8WPY6</accession>
<dbReference type="Proteomes" id="UP000663508">
    <property type="component" value="Chromosome"/>
</dbReference>
<comment type="catalytic activity">
    <reaction evidence="6">
        <text>GTP + H2O = GDP + phosphate + H(+)</text>
        <dbReference type="Rhea" id="RHEA:19669"/>
        <dbReference type="ChEBI" id="CHEBI:15377"/>
        <dbReference type="ChEBI" id="CHEBI:15378"/>
        <dbReference type="ChEBI" id="CHEBI:37565"/>
        <dbReference type="ChEBI" id="CHEBI:43474"/>
        <dbReference type="ChEBI" id="CHEBI:58189"/>
    </reaction>
    <physiologicalReaction direction="left-to-right" evidence="6">
        <dbReference type="Rhea" id="RHEA:19670"/>
    </physiologicalReaction>
</comment>
<dbReference type="Pfam" id="PF07683">
    <property type="entry name" value="CobW_C"/>
    <property type="match status" value="1"/>
</dbReference>
<evidence type="ECO:0000313" key="9">
    <source>
        <dbReference type="Proteomes" id="UP000663508"/>
    </source>
</evidence>
<dbReference type="KEGG" id="mind:mvi_06380"/>
<proteinExistence type="inferred from homology"/>
<feature type="domain" description="CobW C-terminal" evidence="7">
    <location>
        <begin position="233"/>
        <end position="326"/>
    </location>
</feature>
<dbReference type="GO" id="GO:0000166">
    <property type="term" value="F:nucleotide binding"/>
    <property type="evidence" value="ECO:0007669"/>
    <property type="project" value="UniProtKB-KW"/>
</dbReference>
<keyword evidence="2" id="KW-0378">Hydrolase</keyword>
<dbReference type="InterPro" id="IPR027417">
    <property type="entry name" value="P-loop_NTPase"/>
</dbReference>
<dbReference type="Gene3D" id="3.40.50.300">
    <property type="entry name" value="P-loop containing nucleotide triphosphate hydrolases"/>
    <property type="match status" value="1"/>
</dbReference>
<dbReference type="SMART" id="SM00833">
    <property type="entry name" value="CobW_C"/>
    <property type="match status" value="1"/>
</dbReference>
<evidence type="ECO:0000256" key="2">
    <source>
        <dbReference type="ARBA" id="ARBA00022801"/>
    </source>
</evidence>
<dbReference type="InterPro" id="IPR036627">
    <property type="entry name" value="CobW-likC_sf"/>
</dbReference>
<evidence type="ECO:0000259" key="7">
    <source>
        <dbReference type="SMART" id="SM00833"/>
    </source>
</evidence>
<evidence type="ECO:0000256" key="6">
    <source>
        <dbReference type="ARBA" id="ARBA00049117"/>
    </source>
</evidence>
<dbReference type="SUPFAM" id="SSF90002">
    <property type="entry name" value="Hypothetical protein YjiA, C-terminal domain"/>
    <property type="match status" value="1"/>
</dbReference>
<dbReference type="EMBL" id="AP024145">
    <property type="protein sequence ID" value="BCM82177.1"/>
    <property type="molecule type" value="Genomic_DNA"/>
</dbReference>
<dbReference type="PANTHER" id="PTHR13748:SF62">
    <property type="entry name" value="COBW DOMAIN-CONTAINING PROTEIN"/>
    <property type="match status" value="1"/>
</dbReference>
<protein>
    <submittedName>
        <fullName evidence="8">Cobalamin biosynthesis protein CobW</fullName>
    </submittedName>
</protein>
<keyword evidence="1" id="KW-0547">Nucleotide-binding</keyword>
<dbReference type="InterPro" id="IPR011629">
    <property type="entry name" value="CobW-like_C"/>
</dbReference>
<name>A0A8H8WPY6_9HYPH</name>
<evidence type="ECO:0000256" key="5">
    <source>
        <dbReference type="ARBA" id="ARBA00045658"/>
    </source>
</evidence>
<sequence length="351" mass="36566">MTPGSAPSPGATPVTLLTGFLGAGKTALLGRLLRWPALRDTAVLINEFGEVGLDHLLVEPLEGEVALLRGGCVCCSIRGDLKAALVDLHDRRRRGLVPDFRRVVIETTGLADPGPAVATLVADPVLRHAFTTAAIVTVVDAVNGAHTLDTHEEAVRQAACADRLILSKTDLAPPAAVAALRARLAALNPLAPVTDLTLDDAPEAALLTDDPTGPANARRWLCAEVPAESHGPVGAVTIESGPVDWTRFGLWLGMLLNRHGARILRLKGLVAVEGVATPVVIQGVQHLVHPPRHLAEWPEGGARTQLVLIGHDLDGALLRRSYGAFTGATPLAASPGVPEAHAAAAPPAADR</sequence>
<reference evidence="8" key="1">
    <citation type="submission" date="2020-11" db="EMBL/GenBank/DDBJ databases">
        <title>Complete genome sequence of a novel pathogenic Methylobacterium strain isolated from rice in Vietnam.</title>
        <authorList>
            <person name="Lai K."/>
            <person name="Okazaki S."/>
            <person name="Higashi K."/>
            <person name="Mori H."/>
            <person name="Toyoda A."/>
            <person name="Kurokawa K."/>
        </authorList>
    </citation>
    <scope>NUCLEOTIDE SEQUENCE</scope>
    <source>
        <strain evidence="8">VL1</strain>
    </source>
</reference>
<comment type="function">
    <text evidence="5">Zinc chaperone that directly transfers zinc cofactor to target proteins, thereby activating them. Zinc is transferred from the CXCC motif in the GTPase domain to the zinc binding site in target proteins in a process requiring GTP hydrolysis.</text>
</comment>
<keyword evidence="3" id="KW-0143">Chaperone</keyword>
<dbReference type="PANTHER" id="PTHR13748">
    <property type="entry name" value="COBW-RELATED"/>
    <property type="match status" value="1"/>
</dbReference>
<dbReference type="RefSeq" id="WP_207181392.1">
    <property type="nucleotide sequence ID" value="NZ_AP024145.1"/>
</dbReference>
<dbReference type="InterPro" id="IPR003495">
    <property type="entry name" value="CobW/HypB/UreG_nucleotide-bd"/>
</dbReference>